<organism evidence="1 2">
    <name type="scientific">Lentinula raphanica</name>
    <dbReference type="NCBI Taxonomy" id="153919"/>
    <lineage>
        <taxon>Eukaryota</taxon>
        <taxon>Fungi</taxon>
        <taxon>Dikarya</taxon>
        <taxon>Basidiomycota</taxon>
        <taxon>Agaricomycotina</taxon>
        <taxon>Agaricomycetes</taxon>
        <taxon>Agaricomycetidae</taxon>
        <taxon>Agaricales</taxon>
        <taxon>Marasmiineae</taxon>
        <taxon>Omphalotaceae</taxon>
        <taxon>Lentinula</taxon>
    </lineage>
</organism>
<dbReference type="Proteomes" id="UP001163846">
    <property type="component" value="Unassembled WGS sequence"/>
</dbReference>
<dbReference type="CDD" id="cd09917">
    <property type="entry name" value="F-box_SF"/>
    <property type="match status" value="1"/>
</dbReference>
<comment type="caution">
    <text evidence="1">The sequence shown here is derived from an EMBL/GenBank/DDBJ whole genome shotgun (WGS) entry which is preliminary data.</text>
</comment>
<keyword evidence="2" id="KW-1185">Reference proteome</keyword>
<name>A0AA38P9C2_9AGAR</name>
<sequence>MHKLKNELALTGGSESPWQPVDYNPHNLVAYVMFNGQEKYPYDSQWSVDVQVFVSEPEAGAKEHLLERERTLLGFKQGQKTFPIMFQLNTERFLEKLQRYDSVWQFSEANMIYTIDWEHTKIQRPNVSGIRKVLEVTELMLLVCDHLDLRSIEALRQTCKYFRGMQPLADVGRTRVQNALLHFFNLGDQHTEEQRDRIVKSFNALLLAGGGIVGGSTALHILYPGNWLPADLDIVVRDMQQEAMEDFLTVVGFVSNEERSRLPQKFYPGGEEPASREAINFTYRRFENPIEGRAGVDLCVMHPWSISAPAEFVLTYHSTVVMNFWTGSSIHCLWPDLTINGKLLRNKHTPTPKVEAALMKYAKRGFYDLHDTRPKTLHHTTRMRFLGSTIRYLQDDYPDVANQRLTIETIPGRTWRKEIIV</sequence>
<evidence type="ECO:0008006" key="3">
    <source>
        <dbReference type="Google" id="ProtNLM"/>
    </source>
</evidence>
<evidence type="ECO:0000313" key="1">
    <source>
        <dbReference type="EMBL" id="KAJ3838732.1"/>
    </source>
</evidence>
<reference evidence="1" key="1">
    <citation type="submission" date="2022-08" db="EMBL/GenBank/DDBJ databases">
        <authorList>
            <consortium name="DOE Joint Genome Institute"/>
            <person name="Min B."/>
            <person name="Riley R."/>
            <person name="Sierra-Patev S."/>
            <person name="Naranjo-Ortiz M."/>
            <person name="Looney B."/>
            <person name="Konkel Z."/>
            <person name="Slot J.C."/>
            <person name="Sakamoto Y."/>
            <person name="Steenwyk J.L."/>
            <person name="Rokas A."/>
            <person name="Carro J."/>
            <person name="Camarero S."/>
            <person name="Ferreira P."/>
            <person name="Molpeceres G."/>
            <person name="Ruiz-Duenas F.J."/>
            <person name="Serrano A."/>
            <person name="Henrissat B."/>
            <person name="Drula E."/>
            <person name="Hughes K.W."/>
            <person name="Mata J.L."/>
            <person name="Ishikawa N.K."/>
            <person name="Vargas-Isla R."/>
            <person name="Ushijima S."/>
            <person name="Smith C.A."/>
            <person name="Ahrendt S."/>
            <person name="Andreopoulos W."/>
            <person name="He G."/>
            <person name="Labutti K."/>
            <person name="Lipzen A."/>
            <person name="Ng V."/>
            <person name="Sandor L."/>
            <person name="Barry K."/>
            <person name="Martinez A.T."/>
            <person name="Xiao Y."/>
            <person name="Gibbons J.G."/>
            <person name="Terashima K."/>
            <person name="Hibbett D.S."/>
            <person name="Grigoriev I.V."/>
        </authorList>
    </citation>
    <scope>NUCLEOTIDE SEQUENCE</scope>
    <source>
        <strain evidence="1">TFB9207</strain>
    </source>
</reference>
<accession>A0AA38P9C2</accession>
<dbReference type="AlphaFoldDB" id="A0AA38P9C2"/>
<protein>
    <recommendedName>
        <fullName evidence="3">F-box domain-containing protein</fullName>
    </recommendedName>
</protein>
<proteinExistence type="predicted"/>
<dbReference type="EMBL" id="MU806167">
    <property type="protein sequence ID" value="KAJ3838732.1"/>
    <property type="molecule type" value="Genomic_DNA"/>
</dbReference>
<gene>
    <name evidence="1" type="ORF">F5878DRAFT_618858</name>
</gene>
<evidence type="ECO:0000313" key="2">
    <source>
        <dbReference type="Proteomes" id="UP001163846"/>
    </source>
</evidence>